<feature type="region of interest" description="Disordered" evidence="2">
    <location>
        <begin position="713"/>
        <end position="803"/>
    </location>
</feature>
<dbReference type="Proteomes" id="UP000038010">
    <property type="component" value="Unassembled WGS sequence"/>
</dbReference>
<dbReference type="RefSeq" id="XP_018005766.1">
    <property type="nucleotide sequence ID" value="XM_018148477.1"/>
</dbReference>
<accession>A0A0N1I1L7</accession>
<keyword evidence="1" id="KW-0175">Coiled coil</keyword>
<feature type="region of interest" description="Disordered" evidence="2">
    <location>
        <begin position="1"/>
        <end position="105"/>
    </location>
</feature>
<dbReference type="AlphaFoldDB" id="A0A0N1I1L7"/>
<dbReference type="PANTHER" id="PTHR43049:SF1">
    <property type="entry name" value="EARLY ENDOSOME ANTIGEN"/>
    <property type="match status" value="1"/>
</dbReference>
<feature type="coiled-coil region" evidence="1">
    <location>
        <begin position="138"/>
        <end position="172"/>
    </location>
</feature>
<comment type="caution">
    <text evidence="3">The sequence shown here is derived from an EMBL/GenBank/DDBJ whole genome shotgun (WGS) entry which is preliminary data.</text>
</comment>
<dbReference type="GeneID" id="28740346"/>
<evidence type="ECO:0000313" key="3">
    <source>
        <dbReference type="EMBL" id="KPI45803.1"/>
    </source>
</evidence>
<feature type="compositionally biased region" description="Acidic residues" evidence="2">
    <location>
        <begin position="714"/>
        <end position="727"/>
    </location>
</feature>
<organism evidence="3 4">
    <name type="scientific">Cyphellophora attinorum</name>
    <dbReference type="NCBI Taxonomy" id="1664694"/>
    <lineage>
        <taxon>Eukaryota</taxon>
        <taxon>Fungi</taxon>
        <taxon>Dikarya</taxon>
        <taxon>Ascomycota</taxon>
        <taxon>Pezizomycotina</taxon>
        <taxon>Eurotiomycetes</taxon>
        <taxon>Chaetothyriomycetidae</taxon>
        <taxon>Chaetothyriales</taxon>
        <taxon>Cyphellophoraceae</taxon>
        <taxon>Cyphellophora</taxon>
    </lineage>
</organism>
<protein>
    <submittedName>
        <fullName evidence="3">Uncharacterized protein</fullName>
    </submittedName>
</protein>
<feature type="coiled-coil region" evidence="1">
    <location>
        <begin position="341"/>
        <end position="368"/>
    </location>
</feature>
<dbReference type="VEuPathDB" id="FungiDB:AB675_805"/>
<sequence length="803" mass="88949">MDAVNTPALRRSKRRAAEAVSPLSPIHKPDIVHTSSTPTKRGSKRVRFSTGSDDATGNMSLAPGSTGLTPAVSKHRLATPKSRRRVSTPAPKRSVSTPVVLPPSSPLIEGELQIVPLRQALDSRMQRRIARNGMAEEVEAYYRDKKQDKQQVKDMQAQIDAKDAELKALKFKVADTAKPTRSLSPVREEAETSPTLDPRIADVEEELSLLRRSFQEFEEANIPSLADDDEGIFGGSDDWIDVPRDSSSGPRSESGDTIQIYEDHDSVQHPSTTRLSSINDAQDATTMGLELASARQAKKSFLQSSFGRRSLDASDIQFADSPSKPTAHVSSPMPKVNGDVLAMLNKQLKAANAHADDTELALQALEGEVRALSSGFTDDQDALTALKALADHFRSVRLELERLLPGEIPIGLTANHALLPELTKKLKDALGQLAQRTSELQNLRNQEKTLRGNFDQTTIACHAAQKKADELEKSFDELNETLLNERLRASRAEGERNQIDRDNTTLRCSLDSYRQEVSRLEGLIVTMEAEHQLALKDMRSQNDEKITELEAKAAAETTGRRAAEDSAVSRLRKIQELEDKLQQAKEHAAEVESSLHQEIDNLDSRVSSSSKALAVAEQEVNRLRKLLKKVEKKYRDEVFRGEEVVRETREDIMNAAARFMARSKSHRRTSKVSLANWELESDDLQMDEAGLPMTPSSTVRFADYSEVRDLVSSDFDEEEVAESDDEYVPGSVETVRGKKRSVPLTPAQTLGGKRKSRRKYDSGIGIDDGMSDDEGDLDDSGLATPDLSSEADIEMDSRSRMKF</sequence>
<dbReference type="EMBL" id="LFJN01000001">
    <property type="protein sequence ID" value="KPI45803.1"/>
    <property type="molecule type" value="Genomic_DNA"/>
</dbReference>
<dbReference type="PANTHER" id="PTHR43049">
    <property type="entry name" value="EARLY ENDOSOME ANTIGEN"/>
    <property type="match status" value="1"/>
</dbReference>
<feature type="region of interest" description="Disordered" evidence="2">
    <location>
        <begin position="225"/>
        <end position="272"/>
    </location>
</feature>
<feature type="compositionally biased region" description="Polar residues" evidence="2">
    <location>
        <begin position="245"/>
        <end position="257"/>
    </location>
</feature>
<feature type="coiled-coil region" evidence="1">
    <location>
        <begin position="567"/>
        <end position="633"/>
    </location>
</feature>
<feature type="coiled-coil region" evidence="1">
    <location>
        <begin position="426"/>
        <end position="530"/>
    </location>
</feature>
<evidence type="ECO:0000256" key="1">
    <source>
        <dbReference type="SAM" id="Coils"/>
    </source>
</evidence>
<dbReference type="STRING" id="1664694.A0A0N1I1L7"/>
<gene>
    <name evidence="3" type="ORF">AB675_805</name>
</gene>
<evidence type="ECO:0000313" key="4">
    <source>
        <dbReference type="Proteomes" id="UP000038010"/>
    </source>
</evidence>
<dbReference type="OrthoDB" id="3532430at2759"/>
<feature type="compositionally biased region" description="Basic residues" evidence="2">
    <location>
        <begin position="73"/>
        <end position="86"/>
    </location>
</feature>
<evidence type="ECO:0000256" key="2">
    <source>
        <dbReference type="SAM" id="MobiDB-lite"/>
    </source>
</evidence>
<feature type="compositionally biased region" description="Acidic residues" evidence="2">
    <location>
        <begin position="769"/>
        <end position="779"/>
    </location>
</feature>
<feature type="compositionally biased region" description="Polar residues" evidence="2">
    <location>
        <begin position="49"/>
        <end position="59"/>
    </location>
</feature>
<keyword evidence="4" id="KW-1185">Reference proteome</keyword>
<reference evidence="3 4" key="1">
    <citation type="submission" date="2015-06" db="EMBL/GenBank/DDBJ databases">
        <title>Draft genome of the ant-associated black yeast Phialophora attae CBS 131958.</title>
        <authorList>
            <person name="Moreno L.F."/>
            <person name="Stielow B.J."/>
            <person name="de Hoog S."/>
            <person name="Vicente V.A."/>
            <person name="Weiss V.A."/>
            <person name="de Vries M."/>
            <person name="Cruz L.M."/>
            <person name="Souza E.M."/>
        </authorList>
    </citation>
    <scope>NUCLEOTIDE SEQUENCE [LARGE SCALE GENOMIC DNA]</scope>
    <source>
        <strain evidence="3 4">CBS 131958</strain>
    </source>
</reference>
<proteinExistence type="predicted"/>
<name>A0A0N1I1L7_9EURO</name>